<dbReference type="AlphaFoldDB" id="A0A5M6I7H5"/>
<dbReference type="GO" id="GO:0006310">
    <property type="term" value="P:DNA recombination"/>
    <property type="evidence" value="ECO:0007669"/>
    <property type="project" value="UniProtKB-KW"/>
</dbReference>
<dbReference type="InterPro" id="IPR011010">
    <property type="entry name" value="DNA_brk_join_enz"/>
</dbReference>
<sequence length="92" mass="9735">MFPADQGDGPFTAAPDTLRRLRAVAGLIDVTPHMLPHTFASVAGDLGFSDLTIGALLGRAARGITQGYVHIDAAQRRAANRVAEDIANRLEP</sequence>
<evidence type="ECO:0008006" key="4">
    <source>
        <dbReference type="Google" id="ProtNLM"/>
    </source>
</evidence>
<dbReference type="SUPFAM" id="SSF56349">
    <property type="entry name" value="DNA breaking-rejoining enzymes"/>
    <property type="match status" value="1"/>
</dbReference>
<name>A0A5M6I7H5_9PROT</name>
<protein>
    <recommendedName>
        <fullName evidence="4">Tyrosine-type recombinase/integrase</fullName>
    </recommendedName>
</protein>
<evidence type="ECO:0000313" key="3">
    <source>
        <dbReference type="Proteomes" id="UP000324065"/>
    </source>
</evidence>
<proteinExistence type="predicted"/>
<dbReference type="InterPro" id="IPR013762">
    <property type="entry name" value="Integrase-like_cat_sf"/>
</dbReference>
<evidence type="ECO:0000256" key="1">
    <source>
        <dbReference type="ARBA" id="ARBA00023172"/>
    </source>
</evidence>
<dbReference type="RefSeq" id="WP_150063691.1">
    <property type="nucleotide sequence ID" value="NZ_JACHII010000020.1"/>
</dbReference>
<dbReference type="OrthoDB" id="7298605at2"/>
<dbReference type="GO" id="GO:0015074">
    <property type="term" value="P:DNA integration"/>
    <property type="evidence" value="ECO:0007669"/>
    <property type="project" value="InterPro"/>
</dbReference>
<keyword evidence="3" id="KW-1185">Reference proteome</keyword>
<dbReference type="Proteomes" id="UP000324065">
    <property type="component" value="Unassembled WGS sequence"/>
</dbReference>
<organism evidence="2 3">
    <name type="scientific">Roseospira marina</name>
    <dbReference type="NCBI Taxonomy" id="140057"/>
    <lineage>
        <taxon>Bacteria</taxon>
        <taxon>Pseudomonadati</taxon>
        <taxon>Pseudomonadota</taxon>
        <taxon>Alphaproteobacteria</taxon>
        <taxon>Rhodospirillales</taxon>
        <taxon>Rhodospirillaceae</taxon>
        <taxon>Roseospira</taxon>
    </lineage>
</organism>
<evidence type="ECO:0000313" key="2">
    <source>
        <dbReference type="EMBL" id="KAA5604214.1"/>
    </source>
</evidence>
<accession>A0A5M6I7H5</accession>
<keyword evidence="1" id="KW-0233">DNA recombination</keyword>
<reference evidence="2 3" key="1">
    <citation type="submission" date="2019-09" db="EMBL/GenBank/DDBJ databases">
        <title>Genome sequence of Roseospira marina, one of the more divergent members of the non-sulfur purple photosynthetic bacterial family, the Rhodospirillaceae.</title>
        <authorList>
            <person name="Meyer T."/>
            <person name="Kyndt J."/>
        </authorList>
    </citation>
    <scope>NUCLEOTIDE SEQUENCE [LARGE SCALE GENOMIC DNA]</scope>
    <source>
        <strain evidence="2 3">DSM 15113</strain>
    </source>
</reference>
<dbReference type="Gene3D" id="1.10.443.10">
    <property type="entry name" value="Intergrase catalytic core"/>
    <property type="match status" value="1"/>
</dbReference>
<comment type="caution">
    <text evidence="2">The sequence shown here is derived from an EMBL/GenBank/DDBJ whole genome shotgun (WGS) entry which is preliminary data.</text>
</comment>
<dbReference type="EMBL" id="VWPJ01000021">
    <property type="protein sequence ID" value="KAA5604214.1"/>
    <property type="molecule type" value="Genomic_DNA"/>
</dbReference>
<gene>
    <name evidence="2" type="ORF">F1188_17260</name>
</gene>
<dbReference type="GO" id="GO:0003677">
    <property type="term" value="F:DNA binding"/>
    <property type="evidence" value="ECO:0007669"/>
    <property type="project" value="InterPro"/>
</dbReference>